<keyword evidence="3" id="KW-0560">Oxidoreductase</keyword>
<dbReference type="InterPro" id="IPR002932">
    <property type="entry name" value="Glu_synthdom"/>
</dbReference>
<dbReference type="PANTHER" id="PTHR43819">
    <property type="entry name" value="ARCHAEAL-TYPE GLUTAMATE SYNTHASE [NADPH]"/>
    <property type="match status" value="1"/>
</dbReference>
<sequence>MSEHHLHGGDLVFQIGTGYFGCRAPDGRFSLERLVELVERHPIRALEIKLSQGAKPGIGGVLPAAKVTPEIARIRGVRAGETCISPSTHSAFSDVDSMLDTVEEIAAATGLPVGIKSAVGELGFWEELADQMVVTGRGVDFVTIDGGEGGTGAAPLAFSDHVALPFKLGFSRVHGIFTDAGLDERIVFVGSAKLGFPESALLAMAMGCDLINVGREAMLALGCIQAQRCHTGRCPTGVATQSRWLARGLDPHDKAARVANYVSGLRHELLRLAHACAVSHPALVTLGSFEILDGHFGSRPASEVFSTPGAGNAEKRSG</sequence>
<dbReference type="Gene3D" id="3.20.20.70">
    <property type="entry name" value="Aldolase class I"/>
    <property type="match status" value="1"/>
</dbReference>
<name>A0A1C3NYT4_9ACTN</name>
<dbReference type="PANTHER" id="PTHR43819:SF1">
    <property type="entry name" value="ARCHAEAL-TYPE GLUTAMATE SYNTHASE [NADPH]"/>
    <property type="match status" value="1"/>
</dbReference>
<evidence type="ECO:0000259" key="2">
    <source>
        <dbReference type="Pfam" id="PF01645"/>
    </source>
</evidence>
<evidence type="ECO:0000256" key="1">
    <source>
        <dbReference type="ARBA" id="ARBA00009716"/>
    </source>
</evidence>
<dbReference type="GO" id="GO:0006537">
    <property type="term" value="P:glutamate biosynthetic process"/>
    <property type="evidence" value="ECO:0007669"/>
    <property type="project" value="InterPro"/>
</dbReference>
<reference evidence="4" key="1">
    <citation type="submission" date="2016-02" db="EMBL/GenBank/DDBJ databases">
        <authorList>
            <person name="Wibberg D."/>
        </authorList>
    </citation>
    <scope>NUCLEOTIDE SEQUENCE [LARGE SCALE GENOMIC DNA]</scope>
</reference>
<keyword evidence="4" id="KW-1185">Reference proteome</keyword>
<organism evidence="3 4">
    <name type="scientific">Candidatus Protofrankia californiensis</name>
    <dbReference type="NCBI Taxonomy" id="1839754"/>
    <lineage>
        <taxon>Bacteria</taxon>
        <taxon>Bacillati</taxon>
        <taxon>Actinomycetota</taxon>
        <taxon>Actinomycetes</taxon>
        <taxon>Frankiales</taxon>
        <taxon>Frankiaceae</taxon>
        <taxon>Protofrankia</taxon>
    </lineage>
</organism>
<evidence type="ECO:0000313" key="4">
    <source>
        <dbReference type="Proteomes" id="UP000199013"/>
    </source>
</evidence>
<protein>
    <submittedName>
        <fullName evidence="3">Glutamate synthase</fullName>
        <ecNumber evidence="3">1.4.1.13</ecNumber>
    </submittedName>
</protein>
<feature type="domain" description="Glutamate synthase" evidence="2">
    <location>
        <begin position="8"/>
        <end position="275"/>
    </location>
</feature>
<dbReference type="AlphaFoldDB" id="A0A1C3NYT4"/>
<evidence type="ECO:0000313" key="3">
    <source>
        <dbReference type="EMBL" id="SBW22678.1"/>
    </source>
</evidence>
<dbReference type="Proteomes" id="UP000199013">
    <property type="component" value="Unassembled WGS sequence"/>
</dbReference>
<dbReference type="InterPro" id="IPR013785">
    <property type="entry name" value="Aldolase_TIM"/>
</dbReference>
<gene>
    <name evidence="3" type="ORF">FDG2_2969</name>
</gene>
<proteinExistence type="inferred from homology"/>
<dbReference type="CDD" id="cd02808">
    <property type="entry name" value="GltS_FMN"/>
    <property type="match status" value="1"/>
</dbReference>
<dbReference type="SUPFAM" id="SSF51395">
    <property type="entry name" value="FMN-linked oxidoreductases"/>
    <property type="match status" value="1"/>
</dbReference>
<accession>A0A1C3NYT4</accession>
<dbReference type="GO" id="GO:0004355">
    <property type="term" value="F:glutamate synthase (NADPH) activity"/>
    <property type="evidence" value="ECO:0007669"/>
    <property type="project" value="UniProtKB-EC"/>
</dbReference>
<dbReference type="EMBL" id="FLUV01001252">
    <property type="protein sequence ID" value="SBW22678.1"/>
    <property type="molecule type" value="Genomic_DNA"/>
</dbReference>
<dbReference type="EC" id="1.4.1.13" evidence="3"/>
<dbReference type="Pfam" id="PF01645">
    <property type="entry name" value="Glu_synthase"/>
    <property type="match status" value="1"/>
</dbReference>
<comment type="similarity">
    <text evidence="1">Belongs to the glutamate synthase family.</text>
</comment>